<dbReference type="AlphaFoldDB" id="A0A7S0JCL4"/>
<organism evidence="2">
    <name type="scientific">Calcidiscus leptoporus</name>
    <dbReference type="NCBI Taxonomy" id="127549"/>
    <lineage>
        <taxon>Eukaryota</taxon>
        <taxon>Haptista</taxon>
        <taxon>Haptophyta</taxon>
        <taxon>Prymnesiophyceae</taxon>
        <taxon>Coccolithales</taxon>
        <taxon>Calcidiscaceae</taxon>
        <taxon>Calcidiscus</taxon>
    </lineage>
</organism>
<feature type="region of interest" description="Disordered" evidence="1">
    <location>
        <begin position="59"/>
        <end position="145"/>
    </location>
</feature>
<name>A0A7S0JCL4_9EUKA</name>
<gene>
    <name evidence="2" type="ORF">CLEP1334_LOCUS22527</name>
</gene>
<evidence type="ECO:0000313" key="2">
    <source>
        <dbReference type="EMBL" id="CAD8547237.1"/>
    </source>
</evidence>
<reference evidence="2" key="1">
    <citation type="submission" date="2021-01" db="EMBL/GenBank/DDBJ databases">
        <authorList>
            <person name="Corre E."/>
            <person name="Pelletier E."/>
            <person name="Niang G."/>
            <person name="Scheremetjew M."/>
            <person name="Finn R."/>
            <person name="Kale V."/>
            <person name="Holt S."/>
            <person name="Cochrane G."/>
            <person name="Meng A."/>
            <person name="Brown T."/>
            <person name="Cohen L."/>
        </authorList>
    </citation>
    <scope>NUCLEOTIDE SEQUENCE</scope>
    <source>
        <strain evidence="2">RCC1130</strain>
    </source>
</reference>
<dbReference type="EMBL" id="HBER01044821">
    <property type="protein sequence ID" value="CAD8547237.1"/>
    <property type="molecule type" value="Transcribed_RNA"/>
</dbReference>
<accession>A0A7S0JCL4</accession>
<proteinExistence type="predicted"/>
<protein>
    <submittedName>
        <fullName evidence="2">Uncharacterized protein</fullName>
    </submittedName>
</protein>
<sequence length="145" mass="15586">MDRSRCALKERVGDDLKTASYTCAGCAMVVTGYGPWRNHMKRSKKHKLHAAACRNTAQTAKTCDDLDSPTANAGQPRELPQSSVANADRSAPKRARALAERANGAVGSGSLAKSDRGLPKEKKKRVRGPANEARRLAYAAKRVAP</sequence>
<evidence type="ECO:0000256" key="1">
    <source>
        <dbReference type="SAM" id="MobiDB-lite"/>
    </source>
</evidence>